<accession>A0A2K3CUB9</accession>
<evidence type="ECO:0000313" key="2">
    <source>
        <dbReference type="Proteomes" id="UP000006906"/>
    </source>
</evidence>
<dbReference type="Gramene" id="PNW71874">
    <property type="protein sequence ID" value="PNW71874"/>
    <property type="gene ID" value="CHLRE_16g669452v5"/>
</dbReference>
<dbReference type="Proteomes" id="UP000006906">
    <property type="component" value="Chromosome 16"/>
</dbReference>
<organism evidence="1 2">
    <name type="scientific">Chlamydomonas reinhardtii</name>
    <name type="common">Chlamydomonas smithii</name>
    <dbReference type="NCBI Taxonomy" id="3055"/>
    <lineage>
        <taxon>Eukaryota</taxon>
        <taxon>Viridiplantae</taxon>
        <taxon>Chlorophyta</taxon>
        <taxon>core chlorophytes</taxon>
        <taxon>Chlorophyceae</taxon>
        <taxon>CS clade</taxon>
        <taxon>Chlamydomonadales</taxon>
        <taxon>Chlamydomonadaceae</taxon>
        <taxon>Chlamydomonas</taxon>
    </lineage>
</organism>
<dbReference type="AlphaFoldDB" id="A0A2K3CUB9"/>
<evidence type="ECO:0000313" key="1">
    <source>
        <dbReference type="EMBL" id="PNW71874.1"/>
    </source>
</evidence>
<dbReference type="RefSeq" id="XP_042915818.1">
    <property type="nucleotide sequence ID" value="XM_043071131.1"/>
</dbReference>
<gene>
    <name evidence="1" type="ORF">CHLRE_16g669452v5</name>
</gene>
<protein>
    <submittedName>
        <fullName evidence="1">Uncharacterized protein</fullName>
    </submittedName>
</protein>
<dbReference type="KEGG" id="cre:CHLRE_16g669452v5"/>
<keyword evidence="2" id="KW-1185">Reference proteome</keyword>
<dbReference type="EMBL" id="CM008977">
    <property type="protein sequence ID" value="PNW71874.1"/>
    <property type="molecule type" value="Genomic_DNA"/>
</dbReference>
<proteinExistence type="predicted"/>
<dbReference type="PaxDb" id="3055-EDO98811"/>
<dbReference type="InParanoid" id="A0A2K3CUB9"/>
<sequence>MMRTAFGANQRRASTTVNAWQLAKHVTPSRSRSHAVGVRCQAVRFPASLPLLPFTPKEVFPPGSCKVLRLQESSSYMLLLEELLSSPHQMMVHSACVGLGS</sequence>
<name>A0A2K3CUB9_CHLRE</name>
<reference evidence="1 2" key="1">
    <citation type="journal article" date="2007" name="Science">
        <title>The Chlamydomonas genome reveals the evolution of key animal and plant functions.</title>
        <authorList>
            <person name="Merchant S.S."/>
            <person name="Prochnik S.E."/>
            <person name="Vallon O."/>
            <person name="Harris E.H."/>
            <person name="Karpowicz S.J."/>
            <person name="Witman G.B."/>
            <person name="Terry A."/>
            <person name="Salamov A."/>
            <person name="Fritz-Laylin L.K."/>
            <person name="Marechal-Drouard L."/>
            <person name="Marshall W.F."/>
            <person name="Qu L.H."/>
            <person name="Nelson D.R."/>
            <person name="Sanderfoot A.A."/>
            <person name="Spalding M.H."/>
            <person name="Kapitonov V.V."/>
            <person name="Ren Q."/>
            <person name="Ferris P."/>
            <person name="Lindquist E."/>
            <person name="Shapiro H."/>
            <person name="Lucas S.M."/>
            <person name="Grimwood J."/>
            <person name="Schmutz J."/>
            <person name="Cardol P."/>
            <person name="Cerutti H."/>
            <person name="Chanfreau G."/>
            <person name="Chen C.L."/>
            <person name="Cognat V."/>
            <person name="Croft M.T."/>
            <person name="Dent R."/>
            <person name="Dutcher S."/>
            <person name="Fernandez E."/>
            <person name="Fukuzawa H."/>
            <person name="Gonzalez-Ballester D."/>
            <person name="Gonzalez-Halphen D."/>
            <person name="Hallmann A."/>
            <person name="Hanikenne M."/>
            <person name="Hippler M."/>
            <person name="Inwood W."/>
            <person name="Jabbari K."/>
            <person name="Kalanon M."/>
            <person name="Kuras R."/>
            <person name="Lefebvre P.A."/>
            <person name="Lemaire S.D."/>
            <person name="Lobanov A.V."/>
            <person name="Lohr M."/>
            <person name="Manuell A."/>
            <person name="Meier I."/>
            <person name="Mets L."/>
            <person name="Mittag M."/>
            <person name="Mittelmeier T."/>
            <person name="Moroney J.V."/>
            <person name="Moseley J."/>
            <person name="Napoli C."/>
            <person name="Nedelcu A.M."/>
            <person name="Niyogi K."/>
            <person name="Novoselov S.V."/>
            <person name="Paulsen I.T."/>
            <person name="Pazour G."/>
            <person name="Purton S."/>
            <person name="Ral J.P."/>
            <person name="Riano-Pachon D.M."/>
            <person name="Riekhof W."/>
            <person name="Rymarquis L."/>
            <person name="Schroda M."/>
            <person name="Stern D."/>
            <person name="Umen J."/>
            <person name="Willows R."/>
            <person name="Wilson N."/>
            <person name="Zimmer S.L."/>
            <person name="Allmer J."/>
            <person name="Balk J."/>
            <person name="Bisova K."/>
            <person name="Chen C.J."/>
            <person name="Elias M."/>
            <person name="Gendler K."/>
            <person name="Hauser C."/>
            <person name="Lamb M.R."/>
            <person name="Ledford H."/>
            <person name="Long J.C."/>
            <person name="Minagawa J."/>
            <person name="Page M.D."/>
            <person name="Pan J."/>
            <person name="Pootakham W."/>
            <person name="Roje S."/>
            <person name="Rose A."/>
            <person name="Stahlberg E."/>
            <person name="Terauchi A.M."/>
            <person name="Yang P."/>
            <person name="Ball S."/>
            <person name="Bowler C."/>
            <person name="Dieckmann C.L."/>
            <person name="Gladyshev V.N."/>
            <person name="Green P."/>
            <person name="Jorgensen R."/>
            <person name="Mayfield S."/>
            <person name="Mueller-Roeber B."/>
            <person name="Rajamani S."/>
            <person name="Sayre R.T."/>
            <person name="Brokstein P."/>
            <person name="Dubchak I."/>
            <person name="Goodstein D."/>
            <person name="Hornick L."/>
            <person name="Huang Y.W."/>
            <person name="Jhaveri J."/>
            <person name="Luo Y."/>
            <person name="Martinez D."/>
            <person name="Ngau W.C."/>
            <person name="Otillar B."/>
            <person name="Poliakov A."/>
            <person name="Porter A."/>
            <person name="Szajkowski L."/>
            <person name="Werner G."/>
            <person name="Zhou K."/>
            <person name="Grigoriev I.V."/>
            <person name="Rokhsar D.S."/>
            <person name="Grossman A.R."/>
        </authorList>
    </citation>
    <scope>NUCLEOTIDE SEQUENCE [LARGE SCALE GENOMIC DNA]</scope>
    <source>
        <strain evidence="2">CC-503</strain>
    </source>
</reference>
<dbReference type="GeneID" id="66056626"/>